<feature type="region of interest" description="Disordered" evidence="1">
    <location>
        <begin position="117"/>
        <end position="140"/>
    </location>
</feature>
<reference evidence="3" key="1">
    <citation type="journal article" date="2019" name="Int. J. Syst. Evol. Microbiol.">
        <title>The Global Catalogue of Microorganisms (GCM) 10K type strain sequencing project: providing services to taxonomists for standard genome sequencing and annotation.</title>
        <authorList>
            <consortium name="The Broad Institute Genomics Platform"/>
            <consortium name="The Broad Institute Genome Sequencing Center for Infectious Disease"/>
            <person name="Wu L."/>
            <person name="Ma J."/>
        </authorList>
    </citation>
    <scope>NUCLEOTIDE SEQUENCE [LARGE SCALE GENOMIC DNA]</scope>
    <source>
        <strain evidence="3">CCUG 56401</strain>
    </source>
</reference>
<dbReference type="EMBL" id="JBHTIW010000020">
    <property type="protein sequence ID" value="MFD0922400.1"/>
    <property type="molecule type" value="Genomic_DNA"/>
</dbReference>
<protein>
    <submittedName>
        <fullName evidence="2">Uncharacterized protein</fullName>
    </submittedName>
</protein>
<evidence type="ECO:0000256" key="1">
    <source>
        <dbReference type="SAM" id="MobiDB-lite"/>
    </source>
</evidence>
<evidence type="ECO:0000313" key="2">
    <source>
        <dbReference type="EMBL" id="MFD0922400.1"/>
    </source>
</evidence>
<accession>A0ABW3G048</accession>
<organism evidence="2 3">
    <name type="scientific">Saccharopolyspora rosea</name>
    <dbReference type="NCBI Taxonomy" id="524884"/>
    <lineage>
        <taxon>Bacteria</taxon>
        <taxon>Bacillati</taxon>
        <taxon>Actinomycetota</taxon>
        <taxon>Actinomycetes</taxon>
        <taxon>Pseudonocardiales</taxon>
        <taxon>Pseudonocardiaceae</taxon>
        <taxon>Saccharopolyspora</taxon>
    </lineage>
</organism>
<dbReference type="Proteomes" id="UP001597018">
    <property type="component" value="Unassembled WGS sequence"/>
</dbReference>
<evidence type="ECO:0000313" key="3">
    <source>
        <dbReference type="Proteomes" id="UP001597018"/>
    </source>
</evidence>
<gene>
    <name evidence="2" type="ORF">ACFQ16_21865</name>
</gene>
<name>A0ABW3G048_9PSEU</name>
<keyword evidence="3" id="KW-1185">Reference proteome</keyword>
<sequence length="140" mass="15313">MLRFGYVLESVHPDQDGEWELARKQVDPDGTDPERLRAELEPWAVSELARLRCEFGLYTAEFGAWNARGRPSYYARNLYLIWGGEDLIATHVEDSPVNFAGVRALATQAEAHSAVMSPDRGVTAVSLSGPSPGRPGGAGR</sequence>
<dbReference type="RefSeq" id="WP_263251736.1">
    <property type="nucleotide sequence ID" value="NZ_BAABLT010000045.1"/>
</dbReference>
<proteinExistence type="predicted"/>
<comment type="caution">
    <text evidence="2">The sequence shown here is derived from an EMBL/GenBank/DDBJ whole genome shotgun (WGS) entry which is preliminary data.</text>
</comment>